<dbReference type="SMART" id="SM00852">
    <property type="entry name" value="MoCF_biosynth"/>
    <property type="match status" value="1"/>
</dbReference>
<dbReference type="GO" id="GO:0061598">
    <property type="term" value="F:molybdopterin adenylyltransferase activity"/>
    <property type="evidence" value="ECO:0007669"/>
    <property type="project" value="UniProtKB-UniRule"/>
</dbReference>
<dbReference type="Pfam" id="PF00994">
    <property type="entry name" value="MoCF_biosynth"/>
    <property type="match status" value="1"/>
</dbReference>
<sequence>MLQELINETEVCVCIDGGIARDDQSAIENKLLSLVNDSKCNIVITSGGVSMGNRDFIKPLLEKIGTVHFGRMLMKPGLPTTFATVHKDNQQNTLSTLVFALPGNPVSCYVTFHLLVLPAIWKIAGLPTRRWTLPP</sequence>
<comment type="cofactor">
    <cofactor evidence="1">
        <name>Mg(2+)</name>
        <dbReference type="ChEBI" id="CHEBI:18420"/>
    </cofactor>
</comment>
<dbReference type="GO" id="GO:0005524">
    <property type="term" value="F:ATP binding"/>
    <property type="evidence" value="ECO:0007669"/>
    <property type="project" value="UniProtKB-UniRule"/>
</dbReference>
<keyword evidence="1" id="KW-0479">Metal-binding</keyword>
<dbReference type="AlphaFoldDB" id="X6MZ45"/>
<reference evidence="3 4" key="1">
    <citation type="journal article" date="2013" name="Curr. Biol.">
        <title>The Genome of the Foraminiferan Reticulomyxa filosa.</title>
        <authorList>
            <person name="Glockner G."/>
            <person name="Hulsmann N."/>
            <person name="Schleicher M."/>
            <person name="Noegel A.A."/>
            <person name="Eichinger L."/>
            <person name="Gallinger C."/>
            <person name="Pawlowski J."/>
            <person name="Sierra R."/>
            <person name="Euteneuer U."/>
            <person name="Pillet L."/>
            <person name="Moustafa A."/>
            <person name="Platzer M."/>
            <person name="Groth M."/>
            <person name="Szafranski K."/>
            <person name="Schliwa M."/>
        </authorList>
    </citation>
    <scope>NUCLEOTIDE SEQUENCE [LARGE SCALE GENOMIC DNA]</scope>
</reference>
<dbReference type="GO" id="GO:0061599">
    <property type="term" value="F:molybdopterin molybdotransferase activity"/>
    <property type="evidence" value="ECO:0007669"/>
    <property type="project" value="UniProtKB-UniRule"/>
</dbReference>
<comment type="pathway">
    <text evidence="1">Cofactor biosynthesis; molybdopterin biosynthesis.</text>
</comment>
<comment type="catalytic activity">
    <reaction evidence="1">
        <text>adenylyl-molybdopterin + molybdate = Mo-molybdopterin + AMP + H(+)</text>
        <dbReference type="Rhea" id="RHEA:35047"/>
        <dbReference type="ChEBI" id="CHEBI:15378"/>
        <dbReference type="ChEBI" id="CHEBI:36264"/>
        <dbReference type="ChEBI" id="CHEBI:62727"/>
        <dbReference type="ChEBI" id="CHEBI:71302"/>
        <dbReference type="ChEBI" id="CHEBI:456215"/>
    </reaction>
</comment>
<proteinExistence type="inferred from homology"/>
<keyword evidence="1" id="KW-0501">Molybdenum cofactor biosynthesis</keyword>
<dbReference type="GO" id="GO:0006777">
    <property type="term" value="P:Mo-molybdopterin cofactor biosynthetic process"/>
    <property type="evidence" value="ECO:0007669"/>
    <property type="project" value="UniProtKB-UniRule"/>
</dbReference>
<keyword evidence="1" id="KW-0500">Molybdenum</keyword>
<name>X6MZ45_RETFI</name>
<dbReference type="PANTHER" id="PTHR10192">
    <property type="entry name" value="MOLYBDOPTERIN BIOSYNTHESIS PROTEIN"/>
    <property type="match status" value="1"/>
</dbReference>
<dbReference type="InterPro" id="IPR036425">
    <property type="entry name" value="MoaB/Mog-like_dom_sf"/>
</dbReference>
<evidence type="ECO:0000256" key="1">
    <source>
        <dbReference type="RuleBase" id="RU365090"/>
    </source>
</evidence>
<evidence type="ECO:0000313" key="3">
    <source>
        <dbReference type="EMBL" id="ETO18335.1"/>
    </source>
</evidence>
<accession>X6MZ45</accession>
<dbReference type="InterPro" id="IPR001453">
    <property type="entry name" value="MoaB/Mog_dom"/>
</dbReference>
<evidence type="ECO:0000259" key="2">
    <source>
        <dbReference type="SMART" id="SM00852"/>
    </source>
</evidence>
<gene>
    <name evidence="3" type="ORF">RFI_18939</name>
</gene>
<feature type="domain" description="MoaB/Mog" evidence="2">
    <location>
        <begin position="1"/>
        <end position="122"/>
    </location>
</feature>
<evidence type="ECO:0000313" key="4">
    <source>
        <dbReference type="Proteomes" id="UP000023152"/>
    </source>
</evidence>
<dbReference type="SUPFAM" id="SSF53218">
    <property type="entry name" value="Molybdenum cofactor biosynthesis proteins"/>
    <property type="match status" value="1"/>
</dbReference>
<dbReference type="EMBL" id="ASPP01015091">
    <property type="protein sequence ID" value="ETO18335.1"/>
    <property type="molecule type" value="Genomic_DNA"/>
</dbReference>
<keyword evidence="1" id="KW-0460">Magnesium</keyword>
<keyword evidence="4" id="KW-1185">Reference proteome</keyword>
<comment type="similarity">
    <text evidence="1">Belongs to the MoeA family.</text>
</comment>
<dbReference type="GO" id="GO:0046872">
    <property type="term" value="F:metal ion binding"/>
    <property type="evidence" value="ECO:0007669"/>
    <property type="project" value="UniProtKB-UniRule"/>
</dbReference>
<dbReference type="InterPro" id="IPR038987">
    <property type="entry name" value="MoeA-like"/>
</dbReference>
<feature type="non-terminal residue" evidence="3">
    <location>
        <position position="135"/>
    </location>
</feature>
<comment type="catalytic activity">
    <reaction evidence="1">
        <text>molybdopterin + ATP + H(+) = adenylyl-molybdopterin + diphosphate</text>
        <dbReference type="Rhea" id="RHEA:31331"/>
        <dbReference type="ChEBI" id="CHEBI:15378"/>
        <dbReference type="ChEBI" id="CHEBI:30616"/>
        <dbReference type="ChEBI" id="CHEBI:33019"/>
        <dbReference type="ChEBI" id="CHEBI:58698"/>
        <dbReference type="ChEBI" id="CHEBI:62727"/>
    </reaction>
</comment>
<dbReference type="Proteomes" id="UP000023152">
    <property type="component" value="Unassembled WGS sequence"/>
</dbReference>
<keyword evidence="1" id="KW-0808">Transferase</keyword>
<dbReference type="PANTHER" id="PTHR10192:SF5">
    <property type="entry name" value="GEPHYRIN"/>
    <property type="match status" value="1"/>
</dbReference>
<dbReference type="Gene3D" id="3.40.980.10">
    <property type="entry name" value="MoaB/Mog-like domain"/>
    <property type="match status" value="1"/>
</dbReference>
<dbReference type="GO" id="GO:0005829">
    <property type="term" value="C:cytosol"/>
    <property type="evidence" value="ECO:0007669"/>
    <property type="project" value="TreeGrafter"/>
</dbReference>
<organism evidence="3 4">
    <name type="scientific">Reticulomyxa filosa</name>
    <dbReference type="NCBI Taxonomy" id="46433"/>
    <lineage>
        <taxon>Eukaryota</taxon>
        <taxon>Sar</taxon>
        <taxon>Rhizaria</taxon>
        <taxon>Retaria</taxon>
        <taxon>Foraminifera</taxon>
        <taxon>Monothalamids</taxon>
        <taxon>Reticulomyxidae</taxon>
        <taxon>Reticulomyxa</taxon>
    </lineage>
</organism>
<protein>
    <submittedName>
        <fullName evidence="3">Molybdopterin biosynthesis protein</fullName>
    </submittedName>
</protein>
<comment type="caution">
    <text evidence="3">The sequence shown here is derived from an EMBL/GenBank/DDBJ whole genome shotgun (WGS) entry which is preliminary data.</text>
</comment>
<comment type="function">
    <text evidence="1">Catalyzes two steps in the biosynthesis of the molybdenum cofactor. In the first step, molybdopterin is adenylated. Subsequently, molybdate is inserted into adenylated molybdopterin and AMP is released.</text>
</comment>
<dbReference type="UniPathway" id="UPA00344"/>
<dbReference type="OrthoDB" id="4349954at2759"/>